<evidence type="ECO:0000313" key="2">
    <source>
        <dbReference type="Proteomes" id="UP000053235"/>
    </source>
</evidence>
<gene>
    <name evidence="1" type="ORF">LAX5112_01212</name>
</gene>
<dbReference type="Proteomes" id="UP000053235">
    <property type="component" value="Unassembled WGS sequence"/>
</dbReference>
<dbReference type="RefSeq" id="WP_055671051.1">
    <property type="nucleotide sequence ID" value="NZ_CXWD01000004.1"/>
</dbReference>
<keyword evidence="2" id="KW-1185">Reference proteome</keyword>
<name>A0A0M6ZWF2_9HYPH</name>
<dbReference type="OrthoDB" id="7904838at2"/>
<reference evidence="2" key="1">
    <citation type="submission" date="2015-07" db="EMBL/GenBank/DDBJ databases">
        <authorList>
            <person name="Rodrigo-Torres Lidia"/>
            <person name="Arahal R.David."/>
        </authorList>
    </citation>
    <scope>NUCLEOTIDE SEQUENCE [LARGE SCALE GENOMIC DNA]</scope>
    <source>
        <strain evidence="2">CECT 5112</strain>
    </source>
</reference>
<sequence>MSEYGVTPTGFVRKPLDVILAEQEAAMRDAFGPGVIQTADSPFGQLNGVLAEFAASLWELAEDVHQSYDPNQAEGTRLVDLARIRLLEKLPGETDVHLRQAITNQNVAHIDEADFERALLAVEGVTWGKIYSNSTGETLSTGQPRNSVSVAAIGGTDEDIAAVSWQYIVPGITAFGNVAVEATISGKCRTIRIIRPTVRRVRVELDITKTPDRSGCPPPTDAEISGLLAAMTAGETRPANGVNASLELVRRTIESAYSTITVNGARFAFDEEVLADGPLVLDFYEIMSIASDDVVFA</sequence>
<protein>
    <recommendedName>
        <fullName evidence="3">Baseplate protein J-like domain-containing protein</fullName>
    </recommendedName>
</protein>
<dbReference type="STRING" id="388408.LAX5112_01212"/>
<evidence type="ECO:0008006" key="3">
    <source>
        <dbReference type="Google" id="ProtNLM"/>
    </source>
</evidence>
<accession>A0A0M6ZWF2</accession>
<organism evidence="1 2">
    <name type="scientific">Roseibium alexandrii</name>
    <dbReference type="NCBI Taxonomy" id="388408"/>
    <lineage>
        <taxon>Bacteria</taxon>
        <taxon>Pseudomonadati</taxon>
        <taxon>Pseudomonadota</taxon>
        <taxon>Alphaproteobacteria</taxon>
        <taxon>Hyphomicrobiales</taxon>
        <taxon>Stappiaceae</taxon>
        <taxon>Roseibium</taxon>
    </lineage>
</organism>
<dbReference type="AlphaFoldDB" id="A0A0M6ZWF2"/>
<evidence type="ECO:0000313" key="1">
    <source>
        <dbReference type="EMBL" id="CTQ67099.1"/>
    </source>
</evidence>
<proteinExistence type="predicted"/>
<dbReference type="EMBL" id="CXWD01000004">
    <property type="protein sequence ID" value="CTQ67099.1"/>
    <property type="molecule type" value="Genomic_DNA"/>
</dbReference>